<accession>A0A418NW54</accession>
<proteinExistence type="predicted"/>
<dbReference type="PANTHER" id="PTHR40590:SF1">
    <property type="entry name" value="CYTOPLASMIC PROTEIN"/>
    <property type="match status" value="1"/>
</dbReference>
<dbReference type="RefSeq" id="WP_119584092.1">
    <property type="nucleotide sequence ID" value="NZ_CAWODQ010000001.1"/>
</dbReference>
<dbReference type="Proteomes" id="UP000286576">
    <property type="component" value="Unassembled WGS sequence"/>
</dbReference>
<dbReference type="AlphaFoldDB" id="A0A418NW54"/>
<dbReference type="CDD" id="cd14789">
    <property type="entry name" value="Tiki"/>
    <property type="match status" value="1"/>
</dbReference>
<protein>
    <submittedName>
        <fullName evidence="1">TraB/GumN family protein</fullName>
    </submittedName>
</protein>
<dbReference type="PANTHER" id="PTHR40590">
    <property type="entry name" value="CYTOPLASMIC PROTEIN-RELATED"/>
    <property type="match status" value="1"/>
</dbReference>
<dbReference type="InterPro" id="IPR002816">
    <property type="entry name" value="TraB/PrgY/GumN_fam"/>
</dbReference>
<dbReference type="PROSITE" id="PS51257">
    <property type="entry name" value="PROKAR_LIPOPROTEIN"/>
    <property type="match status" value="1"/>
</dbReference>
<keyword evidence="2" id="KW-1185">Reference proteome</keyword>
<organism evidence="1 2">
    <name type="scientific">Aurantiacibacter zhengii</name>
    <dbReference type="NCBI Taxonomy" id="2307003"/>
    <lineage>
        <taxon>Bacteria</taxon>
        <taxon>Pseudomonadati</taxon>
        <taxon>Pseudomonadota</taxon>
        <taxon>Alphaproteobacteria</taxon>
        <taxon>Sphingomonadales</taxon>
        <taxon>Erythrobacteraceae</taxon>
        <taxon>Aurantiacibacter</taxon>
    </lineage>
</organism>
<comment type="caution">
    <text evidence="1">The sequence shown here is derived from an EMBL/GenBank/DDBJ whole genome shotgun (WGS) entry which is preliminary data.</text>
</comment>
<dbReference type="Pfam" id="PF01963">
    <property type="entry name" value="TraB_PrgY_gumN"/>
    <property type="match status" value="1"/>
</dbReference>
<reference evidence="1 2" key="1">
    <citation type="submission" date="2018-08" db="EMBL/GenBank/DDBJ databases">
        <title>Erythrobacter zhengii sp.nov., a bacterium isolated from deep-sea sediment.</title>
        <authorList>
            <person name="Fang C."/>
            <person name="Wu Y.-H."/>
            <person name="Sun C."/>
            <person name="Wang H."/>
            <person name="Cheng H."/>
            <person name="Meng F.-X."/>
            <person name="Wang C.-S."/>
            <person name="Xu X.-W."/>
        </authorList>
    </citation>
    <scope>NUCLEOTIDE SEQUENCE [LARGE SCALE GENOMIC DNA]</scope>
    <source>
        <strain evidence="1 2">V18</strain>
    </source>
</reference>
<dbReference type="OrthoDB" id="9806326at2"/>
<gene>
    <name evidence="1" type="ORF">D2V07_00620</name>
</gene>
<name>A0A418NW54_9SPHN</name>
<dbReference type="EMBL" id="QXFL01000001">
    <property type="protein sequence ID" value="RIV88815.1"/>
    <property type="molecule type" value="Genomic_DNA"/>
</dbReference>
<evidence type="ECO:0000313" key="1">
    <source>
        <dbReference type="EMBL" id="RIV88815.1"/>
    </source>
</evidence>
<evidence type="ECO:0000313" key="2">
    <source>
        <dbReference type="Proteomes" id="UP000286576"/>
    </source>
</evidence>
<dbReference type="InterPro" id="IPR047111">
    <property type="entry name" value="YbaP-like"/>
</dbReference>
<sequence length="290" mass="31432">MIASLLKSFVIAGSLWLSGCGEPFVPESDWPEASPPLWEVTSPAGDVGWVFGTVHALPDDLYWGTPLIDETFERSGVLVVEVANLDDPAGMGLFADLSETPGLPPLLERVEPSQRPALRNLLEEADMTGTDFGRVESWAAAMMLSGEVRTGDPANGVDRVLIHNAKDVIGLESFGFQLGMFDKLSVAAQSDLLYGVARSHQANSDQEMLLAWLTGDEDALADHVNNSLEFSPELRRVLLTERNGRWVPRIAELIDTGRKPFVAVGAGHVIGDAGVVALLEQRGYATRRIQ</sequence>